<evidence type="ECO:0000256" key="5">
    <source>
        <dbReference type="ARBA" id="ARBA00022771"/>
    </source>
</evidence>
<dbReference type="FunFam" id="3.30.70.330:FF:000209">
    <property type="entry name" value="U2 small nuclear ribonucleoprotein auxiliary factor 35 kDa subunit-related protein 2"/>
    <property type="match status" value="1"/>
</dbReference>
<feature type="compositionally biased region" description="Basic and acidic residues" evidence="13">
    <location>
        <begin position="512"/>
        <end position="534"/>
    </location>
</feature>
<evidence type="ECO:0000256" key="9">
    <source>
        <dbReference type="ARBA" id="ARBA00023274"/>
    </source>
</evidence>
<keyword evidence="6 11" id="KW-0862">Zinc</keyword>
<gene>
    <name evidence="17" type="ORF">D4764_02G0008890</name>
</gene>
<dbReference type="GO" id="GO:0000398">
    <property type="term" value="P:mRNA splicing, via spliceosome"/>
    <property type="evidence" value="ECO:0007669"/>
    <property type="project" value="InterPro"/>
</dbReference>
<dbReference type="GO" id="GO:0089701">
    <property type="term" value="C:U2AF complex"/>
    <property type="evidence" value="ECO:0007669"/>
    <property type="project" value="InterPro"/>
</dbReference>
<feature type="compositionally biased region" description="Basic residues" evidence="13">
    <location>
        <begin position="666"/>
        <end position="688"/>
    </location>
</feature>
<dbReference type="InterPro" id="IPR059044">
    <property type="entry name" value="TM_Tm6sf1/2"/>
</dbReference>
<feature type="compositionally biased region" description="Basic and acidic residues" evidence="13">
    <location>
        <begin position="593"/>
        <end position="640"/>
    </location>
</feature>
<feature type="coiled-coil region" evidence="12">
    <location>
        <begin position="261"/>
        <end position="300"/>
    </location>
</feature>
<dbReference type="Pfam" id="PF26083">
    <property type="entry name" value="TM_Tm6sf2"/>
    <property type="match status" value="1"/>
</dbReference>
<dbReference type="PROSITE" id="PS50102">
    <property type="entry name" value="RRM"/>
    <property type="match status" value="1"/>
</dbReference>
<dbReference type="PRINTS" id="PR01848">
    <property type="entry name" value="U2AUXFACTOR"/>
</dbReference>
<dbReference type="PROSITE" id="PS50103">
    <property type="entry name" value="ZF_C3H1"/>
    <property type="match status" value="2"/>
</dbReference>
<evidence type="ECO:0000313" key="18">
    <source>
        <dbReference type="Proteomes" id="UP000324091"/>
    </source>
</evidence>
<keyword evidence="5 11" id="KW-0863">Zinc-finger</keyword>
<reference evidence="17 18" key="1">
    <citation type="submission" date="2019-04" db="EMBL/GenBank/DDBJ databases">
        <title>Chromosome genome assembly for Takifugu flavidus.</title>
        <authorList>
            <person name="Xiao S."/>
        </authorList>
    </citation>
    <scope>NUCLEOTIDE SEQUENCE [LARGE SCALE GENOMIC DNA]</scope>
    <source>
        <strain evidence="17">HTHZ2018</strain>
        <tissue evidence="17">Muscle</tissue>
    </source>
</reference>
<feature type="zinc finger region" description="C3H1-type" evidence="11">
    <location>
        <begin position="468"/>
        <end position="495"/>
    </location>
</feature>
<dbReference type="GO" id="GO:0003723">
    <property type="term" value="F:RNA binding"/>
    <property type="evidence" value="ECO:0007669"/>
    <property type="project" value="UniProtKB-UniRule"/>
</dbReference>
<accession>A0A5C6NME3</accession>
<evidence type="ECO:0000256" key="7">
    <source>
        <dbReference type="ARBA" id="ARBA00022884"/>
    </source>
</evidence>
<dbReference type="InterPro" id="IPR012677">
    <property type="entry name" value="Nucleotide-bd_a/b_plait_sf"/>
</dbReference>
<dbReference type="PANTHER" id="PTHR14568:SF10">
    <property type="entry name" value="TRANSMEMBRANE 6 SUPERFAMILY MEMBER 1"/>
    <property type="match status" value="1"/>
</dbReference>
<evidence type="ECO:0000256" key="12">
    <source>
        <dbReference type="SAM" id="Coils"/>
    </source>
</evidence>
<keyword evidence="9" id="KW-0687">Ribonucleoprotein</keyword>
<evidence type="ECO:0000256" key="14">
    <source>
        <dbReference type="SAM" id="Phobius"/>
    </source>
</evidence>
<dbReference type="CDD" id="cd12540">
    <property type="entry name" value="RRM_U2AFBPL"/>
    <property type="match status" value="1"/>
</dbReference>
<comment type="subcellular location">
    <subcellularLocation>
        <location evidence="1">Nucleus</location>
    </subcellularLocation>
</comment>
<evidence type="ECO:0000256" key="8">
    <source>
        <dbReference type="ARBA" id="ARBA00023242"/>
    </source>
</evidence>
<dbReference type="Proteomes" id="UP000324091">
    <property type="component" value="Chromosome 2"/>
</dbReference>
<evidence type="ECO:0000259" key="15">
    <source>
        <dbReference type="PROSITE" id="PS50102"/>
    </source>
</evidence>
<sequence length="765" mass="88793">MTASAGTGVFVLSLMSIPTCYLFNSLIYSNSVVNLIIGLEQDNIIDGFVTFYLKVADPHINTAHGHMISYWDGCFHYLMYLLMIAAITWGDSYRAIGLYWVGSCLMRSIVYILGNAVGKYGIKFGPLFLVHMLYVSVSVWACFRIFSQPASRSILTNIKKVEQRSLPHRPLDLLFVIYLILAFAFCVFRGLIVLDCSSPWAQDYMNHYEPYLKDPSAYPKVQMLVSMLYSAPYYVVALYGLMVPGCEWMPDLTLVHSGALAQRIIKEEWEAQRKREQEEKEQKQLEKRDREEAVQKMLDEAENQLQNGGPWMNPEAPLTVNSENYGTERDVSNCPFFLKTGSCRFGDRCSRKHVYPTASPTMMIRSMFKTFGMEEARRDDYDIDACLEHSEEELYESFLEFYHDVLPEFKSVGKVLQFKVSCNHEPHLRGNVYVQFETEEQCKEAFIKFNGRWYAGRQLHCEMCPVTRWKNAICGLFDRQKCPKGKHCNFLHVFRNPGKEFWEADRDLHMSPDRSVRGSQRDGRHSERYGDRWQRRCSRSPPRSERSHSRRAGDRWSSRSRESATSHLFREDRSSRSRHSDRRNDWYQSRSTTQDRETDRPRRKSKDGYRNRSEERYSRGEKRETRSKERGKSRSSSREGKRTKRSRERSPKKRSEHENNGSADCKKRRHHKRTKKSKKKGKKHKKRSRASDAGTSSAESDTEKESPGEIKNLSERSPSQETPDAESLQNPNEVDGNHADSDMISPVEESKQPDTEVESQPAGEN</sequence>
<evidence type="ECO:0000313" key="17">
    <source>
        <dbReference type="EMBL" id="TWW67848.1"/>
    </source>
</evidence>
<name>A0A5C6NME3_9TELE</name>
<dbReference type="SUPFAM" id="SSF54928">
    <property type="entry name" value="RNA-binding domain, RBD"/>
    <property type="match status" value="1"/>
</dbReference>
<feature type="compositionally biased region" description="Basic and acidic residues" evidence="13">
    <location>
        <begin position="542"/>
        <end position="575"/>
    </location>
</feature>
<feature type="domain" description="RRM" evidence="15">
    <location>
        <begin position="360"/>
        <end position="466"/>
    </location>
</feature>
<evidence type="ECO:0000256" key="6">
    <source>
        <dbReference type="ARBA" id="ARBA00022833"/>
    </source>
</evidence>
<dbReference type="SMART" id="SM00356">
    <property type="entry name" value="ZnF_C3H1"/>
    <property type="match status" value="2"/>
</dbReference>
<feature type="transmembrane region" description="Helical" evidence="14">
    <location>
        <begin position="68"/>
        <end position="89"/>
    </location>
</feature>
<comment type="caution">
    <text evidence="17">The sequence shown here is derived from an EMBL/GenBank/DDBJ whole genome shotgun (WGS) entry which is preliminary data.</text>
</comment>
<keyword evidence="14" id="KW-0812">Transmembrane</keyword>
<dbReference type="CDD" id="cd21106">
    <property type="entry name" value="TM6SF1-like"/>
    <property type="match status" value="1"/>
</dbReference>
<feature type="transmembrane region" description="Helical" evidence="14">
    <location>
        <begin position="173"/>
        <end position="194"/>
    </location>
</feature>
<feature type="transmembrane region" description="Helical" evidence="14">
    <location>
        <begin position="126"/>
        <end position="146"/>
    </location>
</feature>
<evidence type="ECO:0000256" key="13">
    <source>
        <dbReference type="SAM" id="MobiDB-lite"/>
    </source>
</evidence>
<dbReference type="PANTHER" id="PTHR14568">
    <property type="entry name" value="TRANSMEMBRANE SUPERFAMILY 6 MEMBER 1/2"/>
    <property type="match status" value="1"/>
</dbReference>
<dbReference type="InterPro" id="IPR003954">
    <property type="entry name" value="RRM_euk-type"/>
</dbReference>
<evidence type="ECO:0000256" key="10">
    <source>
        <dbReference type="PROSITE-ProRule" id="PRU00176"/>
    </source>
</evidence>
<dbReference type="InterPro" id="IPR047195">
    <property type="entry name" value="TM6SF1-like"/>
</dbReference>
<keyword evidence="18" id="KW-1185">Reference proteome</keyword>
<keyword evidence="8" id="KW-0539">Nucleus</keyword>
<keyword evidence="4" id="KW-0677">Repeat</keyword>
<proteinExistence type="predicted"/>
<feature type="compositionally biased region" description="Basic and acidic residues" evidence="13">
    <location>
        <begin position="701"/>
        <end position="714"/>
    </location>
</feature>
<dbReference type="Pfam" id="PF00642">
    <property type="entry name" value="zf-CCCH"/>
    <property type="match status" value="1"/>
</dbReference>
<evidence type="ECO:0000256" key="1">
    <source>
        <dbReference type="ARBA" id="ARBA00004123"/>
    </source>
</evidence>
<feature type="compositionally biased region" description="Polar residues" evidence="13">
    <location>
        <begin position="715"/>
        <end position="732"/>
    </location>
</feature>
<evidence type="ECO:0000256" key="3">
    <source>
        <dbReference type="ARBA" id="ARBA00022723"/>
    </source>
</evidence>
<dbReference type="Pfam" id="PF00076">
    <property type="entry name" value="RRM_1"/>
    <property type="match status" value="1"/>
</dbReference>
<feature type="zinc finger region" description="C3H1-type" evidence="11">
    <location>
        <begin position="328"/>
        <end position="356"/>
    </location>
</feature>
<feature type="region of interest" description="Disordered" evidence="13">
    <location>
        <begin position="512"/>
        <end position="765"/>
    </location>
</feature>
<dbReference type="CDD" id="cd22249">
    <property type="entry name" value="UDM1_RNF168_RNF169-like"/>
    <property type="match status" value="1"/>
</dbReference>
<evidence type="ECO:0000256" key="4">
    <source>
        <dbReference type="ARBA" id="ARBA00022737"/>
    </source>
</evidence>
<feature type="domain" description="C3H1-type" evidence="16">
    <location>
        <begin position="328"/>
        <end position="356"/>
    </location>
</feature>
<keyword evidence="14" id="KW-1133">Transmembrane helix</keyword>
<feature type="compositionally biased region" description="Basic residues" evidence="13">
    <location>
        <begin position="641"/>
        <end position="652"/>
    </location>
</feature>
<dbReference type="GO" id="GO:1990904">
    <property type="term" value="C:ribonucleoprotein complex"/>
    <property type="evidence" value="ECO:0007669"/>
    <property type="project" value="UniProtKB-KW"/>
</dbReference>
<evidence type="ECO:0000259" key="16">
    <source>
        <dbReference type="PROSITE" id="PS50103"/>
    </source>
</evidence>
<feature type="domain" description="C3H1-type" evidence="16">
    <location>
        <begin position="468"/>
        <end position="495"/>
    </location>
</feature>
<keyword evidence="14" id="KW-0472">Membrane</keyword>
<dbReference type="EMBL" id="RHFK02000012">
    <property type="protein sequence ID" value="TWW67848.1"/>
    <property type="molecule type" value="Genomic_DNA"/>
</dbReference>
<evidence type="ECO:0000256" key="11">
    <source>
        <dbReference type="PROSITE-ProRule" id="PRU00723"/>
    </source>
</evidence>
<dbReference type="GO" id="GO:0008270">
    <property type="term" value="F:zinc ion binding"/>
    <property type="evidence" value="ECO:0007669"/>
    <property type="project" value="UniProtKB-KW"/>
</dbReference>
<dbReference type="AlphaFoldDB" id="A0A5C6NME3"/>
<dbReference type="InterPro" id="IPR000571">
    <property type="entry name" value="Znf_CCCH"/>
</dbReference>
<evidence type="ECO:0000256" key="2">
    <source>
        <dbReference type="ARBA" id="ARBA00022553"/>
    </source>
</evidence>
<dbReference type="InterPro" id="IPR000504">
    <property type="entry name" value="RRM_dom"/>
</dbReference>
<keyword evidence="2" id="KW-0597">Phosphoprotein</keyword>
<keyword evidence="12" id="KW-0175">Coiled coil</keyword>
<dbReference type="SMART" id="SM00361">
    <property type="entry name" value="RRM_1"/>
    <property type="match status" value="1"/>
</dbReference>
<dbReference type="GO" id="GO:0005765">
    <property type="term" value="C:lysosomal membrane"/>
    <property type="evidence" value="ECO:0007669"/>
    <property type="project" value="TreeGrafter"/>
</dbReference>
<keyword evidence="7 10" id="KW-0694">RNA-binding</keyword>
<protein>
    <submittedName>
        <fullName evidence="17">Zinc finger, RNA-binding motif and serine/arginine rich protein 2</fullName>
    </submittedName>
</protein>
<organism evidence="17 18">
    <name type="scientific">Takifugu flavidus</name>
    <name type="common">sansaifugu</name>
    <dbReference type="NCBI Taxonomy" id="433684"/>
    <lineage>
        <taxon>Eukaryota</taxon>
        <taxon>Metazoa</taxon>
        <taxon>Chordata</taxon>
        <taxon>Craniata</taxon>
        <taxon>Vertebrata</taxon>
        <taxon>Euteleostomi</taxon>
        <taxon>Actinopterygii</taxon>
        <taxon>Neopterygii</taxon>
        <taxon>Teleostei</taxon>
        <taxon>Neoteleostei</taxon>
        <taxon>Acanthomorphata</taxon>
        <taxon>Eupercaria</taxon>
        <taxon>Tetraodontiformes</taxon>
        <taxon>Tetradontoidea</taxon>
        <taxon>Tetraodontidae</taxon>
        <taxon>Takifugu</taxon>
    </lineage>
</organism>
<dbReference type="InterPro" id="IPR009145">
    <property type="entry name" value="U2AF_small"/>
</dbReference>
<dbReference type="InterPro" id="IPR035979">
    <property type="entry name" value="RBD_domain_sf"/>
</dbReference>
<feature type="transmembrane region" description="Helical" evidence="14">
    <location>
        <begin position="96"/>
        <end position="114"/>
    </location>
</feature>
<keyword evidence="3 11" id="KW-0479">Metal-binding</keyword>
<dbReference type="Gene3D" id="3.30.70.330">
    <property type="match status" value="1"/>
</dbReference>